<dbReference type="GO" id="GO:0008199">
    <property type="term" value="F:ferric iron binding"/>
    <property type="evidence" value="ECO:0007669"/>
    <property type="project" value="InterPro"/>
</dbReference>
<dbReference type="PRINTS" id="PR01346">
    <property type="entry name" value="HELNAPAPROT"/>
</dbReference>
<dbReference type="SUPFAM" id="SSF47240">
    <property type="entry name" value="Ferritin-like"/>
    <property type="match status" value="1"/>
</dbReference>
<dbReference type="InterPro" id="IPR002177">
    <property type="entry name" value="DPS_DNA-bd"/>
</dbReference>
<dbReference type="InterPro" id="IPR012347">
    <property type="entry name" value="Ferritin-like"/>
</dbReference>
<proteinExistence type="inferred from homology"/>
<accession>A0A135Z5H2</accession>
<dbReference type="InterPro" id="IPR009078">
    <property type="entry name" value="Ferritin-like_SF"/>
</dbReference>
<evidence type="ECO:0000313" key="4">
    <source>
        <dbReference type="EMBL" id="KXI16912.1"/>
    </source>
</evidence>
<dbReference type="InterPro" id="IPR023188">
    <property type="entry name" value="DPS_DNA-bd_CS"/>
</dbReference>
<protein>
    <submittedName>
        <fullName evidence="4">Ferritin-like protein</fullName>
    </submittedName>
</protein>
<dbReference type="PIRSF" id="PIRSF005900">
    <property type="entry name" value="Dps"/>
    <property type="match status" value="1"/>
</dbReference>
<evidence type="ECO:0000256" key="2">
    <source>
        <dbReference type="RuleBase" id="RU003875"/>
    </source>
</evidence>
<name>A0A135Z5H2_GARVA</name>
<dbReference type="Proteomes" id="UP000070505">
    <property type="component" value="Unassembled WGS sequence"/>
</dbReference>
<evidence type="ECO:0000259" key="3">
    <source>
        <dbReference type="Pfam" id="PF00210"/>
    </source>
</evidence>
<sequence length="163" mass="18712">MEDKMTLLHIVPGLDEDASEKAIEILQNRLSHEQEAALVLKHAHWNVTGADFIAVHEMLDPQVDEVLNQADETAERIATLGGSPLGRADDVISSRTWKRFALTGRKSTKEYLQALIDYYSDMISDDRKAIYELDELDFVSSNIIQDHVQQLEKFQWFMRSHLE</sequence>
<comment type="similarity">
    <text evidence="1 2">Belongs to the Dps family.</text>
</comment>
<evidence type="ECO:0000313" key="5">
    <source>
        <dbReference type="Proteomes" id="UP000070505"/>
    </source>
</evidence>
<dbReference type="Gene3D" id="1.20.1260.10">
    <property type="match status" value="1"/>
</dbReference>
<organism evidence="4 5">
    <name type="scientific">Gardnerella vaginalis</name>
    <dbReference type="NCBI Taxonomy" id="2702"/>
    <lineage>
        <taxon>Bacteria</taxon>
        <taxon>Bacillati</taxon>
        <taxon>Actinomycetota</taxon>
        <taxon>Actinomycetes</taxon>
        <taxon>Bifidobacteriales</taxon>
        <taxon>Bifidobacteriaceae</taxon>
        <taxon>Gardnerella</taxon>
    </lineage>
</organism>
<dbReference type="GO" id="GO:0016722">
    <property type="term" value="F:oxidoreductase activity, acting on metal ions"/>
    <property type="evidence" value="ECO:0007669"/>
    <property type="project" value="InterPro"/>
</dbReference>
<dbReference type="Pfam" id="PF00210">
    <property type="entry name" value="Ferritin"/>
    <property type="match status" value="1"/>
</dbReference>
<dbReference type="CDD" id="cd01043">
    <property type="entry name" value="DPS"/>
    <property type="match status" value="1"/>
</dbReference>
<gene>
    <name evidence="4" type="ORF">HMPREF3230_00831</name>
</gene>
<dbReference type="EMBL" id="LSRC01000035">
    <property type="protein sequence ID" value="KXI16912.1"/>
    <property type="molecule type" value="Genomic_DNA"/>
</dbReference>
<dbReference type="AlphaFoldDB" id="A0A135Z5H2"/>
<evidence type="ECO:0000256" key="1">
    <source>
        <dbReference type="ARBA" id="ARBA00009497"/>
    </source>
</evidence>
<reference evidence="4 5" key="1">
    <citation type="submission" date="2016-02" db="EMBL/GenBank/DDBJ databases">
        <authorList>
            <person name="Wen L."/>
            <person name="He K."/>
            <person name="Yang H."/>
        </authorList>
    </citation>
    <scope>NUCLEOTIDE SEQUENCE [LARGE SCALE GENOMIC DNA]</scope>
    <source>
        <strain evidence="4 5">CMW7778B</strain>
    </source>
</reference>
<dbReference type="PANTHER" id="PTHR42932:SF3">
    <property type="entry name" value="DNA PROTECTION DURING STARVATION PROTEIN"/>
    <property type="match status" value="1"/>
</dbReference>
<dbReference type="PROSITE" id="PS00818">
    <property type="entry name" value="DPS_1"/>
    <property type="match status" value="1"/>
</dbReference>
<dbReference type="PATRIC" id="fig|2702.101.peg.812"/>
<comment type="caution">
    <text evidence="4">The sequence shown here is derived from an EMBL/GenBank/DDBJ whole genome shotgun (WGS) entry which is preliminary data.</text>
</comment>
<dbReference type="InterPro" id="IPR008331">
    <property type="entry name" value="Ferritin_DPS_dom"/>
</dbReference>
<feature type="domain" description="Ferritin/DPS" evidence="3">
    <location>
        <begin position="23"/>
        <end position="163"/>
    </location>
</feature>
<dbReference type="PANTHER" id="PTHR42932">
    <property type="entry name" value="GENERAL STRESS PROTEIN 20U"/>
    <property type="match status" value="1"/>
</dbReference>